<sequence>MPNIQVKIAFLKDEYLEDSELQEKTENLLQDIKQEVEVESAGLVAVNNSEKGAKDIGGFLLGVLTAEVKVANIKSLFRFLSDRLLGKIIEMEVTANGKTLKVKASSTVELNAAIKAAQEFVGE</sequence>
<evidence type="ECO:0000313" key="1">
    <source>
        <dbReference type="EMBL" id="MCV3217446.1"/>
    </source>
</evidence>
<dbReference type="EMBL" id="JAOWRF010000406">
    <property type="protein sequence ID" value="MCV3217446.1"/>
    <property type="molecule type" value="Genomic_DNA"/>
</dbReference>
<protein>
    <submittedName>
        <fullName evidence="1">Uncharacterized protein</fullName>
    </submittedName>
</protein>
<organism evidence="1 2">
    <name type="scientific">Plectonema radiosum NIES-515</name>
    <dbReference type="NCBI Taxonomy" id="2986073"/>
    <lineage>
        <taxon>Bacteria</taxon>
        <taxon>Bacillati</taxon>
        <taxon>Cyanobacteriota</taxon>
        <taxon>Cyanophyceae</taxon>
        <taxon>Oscillatoriophycideae</taxon>
        <taxon>Oscillatoriales</taxon>
        <taxon>Microcoleaceae</taxon>
        <taxon>Plectonema</taxon>
    </lineage>
</organism>
<evidence type="ECO:0000313" key="2">
    <source>
        <dbReference type="Proteomes" id="UP001526143"/>
    </source>
</evidence>
<reference evidence="1 2" key="1">
    <citation type="submission" date="2022-10" db="EMBL/GenBank/DDBJ databases">
        <title>Identification of biosynthetic pathway for the production of the potent trypsin inhibitor radiosumin.</title>
        <authorList>
            <person name="Fewer D.P."/>
            <person name="Delbaje E."/>
            <person name="Ouyang X."/>
            <person name="Agostino P.D."/>
            <person name="Wahlsten M."/>
            <person name="Jokela J."/>
            <person name="Permi P."/>
            <person name="Haapaniemi E."/>
            <person name="Koistinen H."/>
        </authorList>
    </citation>
    <scope>NUCLEOTIDE SEQUENCE [LARGE SCALE GENOMIC DNA]</scope>
    <source>
        <strain evidence="1 2">NIES-515</strain>
    </source>
</reference>
<accession>A0ABT3B7V7</accession>
<dbReference type="RefSeq" id="WP_263749157.1">
    <property type="nucleotide sequence ID" value="NZ_JAOWRF010000406.1"/>
</dbReference>
<proteinExistence type="predicted"/>
<gene>
    <name evidence="1" type="ORF">OGM63_28730</name>
</gene>
<dbReference type="Proteomes" id="UP001526143">
    <property type="component" value="Unassembled WGS sequence"/>
</dbReference>
<keyword evidence="2" id="KW-1185">Reference proteome</keyword>
<name>A0ABT3B7V7_9CYAN</name>
<comment type="caution">
    <text evidence="1">The sequence shown here is derived from an EMBL/GenBank/DDBJ whole genome shotgun (WGS) entry which is preliminary data.</text>
</comment>